<keyword evidence="2" id="KW-1185">Reference proteome</keyword>
<evidence type="ECO:0000313" key="2">
    <source>
        <dbReference type="Proteomes" id="UP000024635"/>
    </source>
</evidence>
<reference evidence="2" key="1">
    <citation type="journal article" date="2015" name="Nat. Genet.">
        <title>The genome and transcriptome of the zoonotic hookworm Ancylostoma ceylanicum identify infection-specific gene families.</title>
        <authorList>
            <person name="Schwarz E.M."/>
            <person name="Hu Y."/>
            <person name="Antoshechkin I."/>
            <person name="Miller M.M."/>
            <person name="Sternberg P.W."/>
            <person name="Aroian R.V."/>
        </authorList>
    </citation>
    <scope>NUCLEOTIDE SEQUENCE</scope>
    <source>
        <strain evidence="2">HY135</strain>
    </source>
</reference>
<dbReference type="EMBL" id="JARK01000258">
    <property type="protein sequence ID" value="EYC39385.1"/>
    <property type="molecule type" value="Genomic_DNA"/>
</dbReference>
<name>A0A016WIB1_9BILA</name>
<protein>
    <submittedName>
        <fullName evidence="1">Uncharacterized protein</fullName>
    </submittedName>
</protein>
<sequence length="82" mass="8976">MGQGAHKAKDLASVAGEKVKLQAAKHDTPTLRNVKDVFKELQAGCQSGYKKEAEAVVQPSNGQPEQSSQMHVFVQRSLADRW</sequence>
<gene>
    <name evidence="1" type="primary">Acey_s0658.g1252</name>
    <name evidence="1" type="ORF">Y032_0658g1252</name>
</gene>
<organism evidence="1 2">
    <name type="scientific">Ancylostoma ceylanicum</name>
    <dbReference type="NCBI Taxonomy" id="53326"/>
    <lineage>
        <taxon>Eukaryota</taxon>
        <taxon>Metazoa</taxon>
        <taxon>Ecdysozoa</taxon>
        <taxon>Nematoda</taxon>
        <taxon>Chromadorea</taxon>
        <taxon>Rhabditida</taxon>
        <taxon>Rhabditina</taxon>
        <taxon>Rhabditomorpha</taxon>
        <taxon>Strongyloidea</taxon>
        <taxon>Ancylostomatidae</taxon>
        <taxon>Ancylostomatinae</taxon>
        <taxon>Ancylostoma</taxon>
    </lineage>
</organism>
<accession>A0A016WIB1</accession>
<proteinExistence type="predicted"/>
<dbReference type="Proteomes" id="UP000024635">
    <property type="component" value="Unassembled WGS sequence"/>
</dbReference>
<dbReference type="AlphaFoldDB" id="A0A016WIB1"/>
<evidence type="ECO:0000313" key="1">
    <source>
        <dbReference type="EMBL" id="EYC39385.1"/>
    </source>
</evidence>
<comment type="caution">
    <text evidence="1">The sequence shown here is derived from an EMBL/GenBank/DDBJ whole genome shotgun (WGS) entry which is preliminary data.</text>
</comment>